<feature type="region of interest" description="Disordered" evidence="1">
    <location>
        <begin position="30"/>
        <end position="65"/>
    </location>
</feature>
<organism evidence="2 3">
    <name type="scientific">Nyssa sinensis</name>
    <dbReference type="NCBI Taxonomy" id="561372"/>
    <lineage>
        <taxon>Eukaryota</taxon>
        <taxon>Viridiplantae</taxon>
        <taxon>Streptophyta</taxon>
        <taxon>Embryophyta</taxon>
        <taxon>Tracheophyta</taxon>
        <taxon>Spermatophyta</taxon>
        <taxon>Magnoliopsida</taxon>
        <taxon>eudicotyledons</taxon>
        <taxon>Gunneridae</taxon>
        <taxon>Pentapetalae</taxon>
        <taxon>asterids</taxon>
        <taxon>Cornales</taxon>
        <taxon>Nyssaceae</taxon>
        <taxon>Nyssa</taxon>
    </lineage>
</organism>
<evidence type="ECO:0000313" key="3">
    <source>
        <dbReference type="Proteomes" id="UP000325577"/>
    </source>
</evidence>
<dbReference type="EMBL" id="CM018052">
    <property type="protein sequence ID" value="KAA8515554.1"/>
    <property type="molecule type" value="Genomic_DNA"/>
</dbReference>
<keyword evidence="3" id="KW-1185">Reference proteome</keyword>
<dbReference type="OrthoDB" id="1729514at2759"/>
<protein>
    <submittedName>
        <fullName evidence="2">Uncharacterized protein</fullName>
    </submittedName>
</protein>
<dbReference type="Proteomes" id="UP000325577">
    <property type="component" value="Linkage Group LG9"/>
</dbReference>
<sequence>MADRSDWSEPNRGARNDDNRLKYAFDAGFLSGSHPTDTVDADDGDSTTPQSSDSEDSDSVGESKRLADLSTSLRLFSESMLRMELAEMEMIKAREALRHKAEKRRAELEAESTQMFLQTQLQIASFISQTSPNRKRKRSNEDNSSTSEREGAMLLSLLQCNLI</sequence>
<proteinExistence type="predicted"/>
<gene>
    <name evidence="2" type="ORF">F0562_018835</name>
</gene>
<feature type="region of interest" description="Disordered" evidence="1">
    <location>
        <begin position="127"/>
        <end position="150"/>
    </location>
</feature>
<dbReference type="AlphaFoldDB" id="A0A5J4ZCQ8"/>
<reference evidence="2 3" key="1">
    <citation type="submission" date="2019-09" db="EMBL/GenBank/DDBJ databases">
        <title>A chromosome-level genome assembly of the Chinese tupelo Nyssa sinensis.</title>
        <authorList>
            <person name="Yang X."/>
            <person name="Kang M."/>
            <person name="Yang Y."/>
            <person name="Xiong H."/>
            <person name="Wang M."/>
            <person name="Zhang Z."/>
            <person name="Wang Z."/>
            <person name="Wu H."/>
            <person name="Ma T."/>
            <person name="Liu J."/>
            <person name="Xi Z."/>
        </authorList>
    </citation>
    <scope>NUCLEOTIDE SEQUENCE [LARGE SCALE GENOMIC DNA]</scope>
    <source>
        <strain evidence="2">J267</strain>
        <tissue evidence="2">Leaf</tissue>
    </source>
</reference>
<evidence type="ECO:0000256" key="1">
    <source>
        <dbReference type="SAM" id="MobiDB-lite"/>
    </source>
</evidence>
<evidence type="ECO:0000313" key="2">
    <source>
        <dbReference type="EMBL" id="KAA8515554.1"/>
    </source>
</evidence>
<accession>A0A5J4ZCQ8</accession>
<name>A0A5J4ZCQ8_9ASTE</name>